<dbReference type="PANTHER" id="PTHR46148">
    <property type="entry name" value="CHROMO DOMAIN-CONTAINING PROTEIN"/>
    <property type="match status" value="1"/>
</dbReference>
<keyword evidence="3" id="KW-1185">Reference proteome</keyword>
<feature type="domain" description="Tf2-1-like SH3-like" evidence="1">
    <location>
        <begin position="70"/>
        <end position="133"/>
    </location>
</feature>
<dbReference type="InterPro" id="IPR056924">
    <property type="entry name" value="SH3_Tf2-1"/>
</dbReference>
<gene>
    <name evidence="2" type="ORF">MTR67_052163</name>
</gene>
<dbReference type="AlphaFoldDB" id="A0AAF0V4K4"/>
<dbReference type="Proteomes" id="UP001234989">
    <property type="component" value="Chromosome 12"/>
</dbReference>
<name>A0AAF0V4K4_SOLVR</name>
<dbReference type="EMBL" id="CP133623">
    <property type="protein sequence ID" value="WMV58778.1"/>
    <property type="molecule type" value="Genomic_DNA"/>
</dbReference>
<accession>A0AAF0V4K4</accession>
<proteinExistence type="predicted"/>
<dbReference type="PANTHER" id="PTHR46148:SF56">
    <property type="entry name" value="RETROTRANSPOSON PROTEIN"/>
    <property type="match status" value="1"/>
</dbReference>
<reference evidence="2" key="1">
    <citation type="submission" date="2023-08" db="EMBL/GenBank/DDBJ databases">
        <title>A de novo genome assembly of Solanum verrucosum Schlechtendal, a Mexican diploid species geographically isolated from the other diploid A-genome species in potato relatives.</title>
        <authorList>
            <person name="Hosaka K."/>
        </authorList>
    </citation>
    <scope>NUCLEOTIDE SEQUENCE</scope>
    <source>
        <tissue evidence="2">Young leaves</tissue>
    </source>
</reference>
<evidence type="ECO:0000313" key="3">
    <source>
        <dbReference type="Proteomes" id="UP001234989"/>
    </source>
</evidence>
<dbReference type="Pfam" id="PF24626">
    <property type="entry name" value="SH3_Tf2-1"/>
    <property type="match status" value="1"/>
</dbReference>
<evidence type="ECO:0000313" key="2">
    <source>
        <dbReference type="EMBL" id="WMV58778.1"/>
    </source>
</evidence>
<sequence>MAPYEALYGKRYRSPIRWFEVGEARLIGKHLVHQGMEKVKIIQERLKIAQSRQKCYTYVWRRGLVFEVDDWVFLKVSPMKGVMSFGKKGKLSSRYIGPYIISKRIGNVAYELELPQELSAIHLVFHISMLKKCMGDPSLIIPIEDIGIKDRLSYEEIPIQILDYQVCKLRTKEVALVKVLWRNKFIEEAIW</sequence>
<protein>
    <recommendedName>
        <fullName evidence="1">Tf2-1-like SH3-like domain-containing protein</fullName>
    </recommendedName>
</protein>
<evidence type="ECO:0000259" key="1">
    <source>
        <dbReference type="Pfam" id="PF24626"/>
    </source>
</evidence>
<organism evidence="2 3">
    <name type="scientific">Solanum verrucosum</name>
    <dbReference type="NCBI Taxonomy" id="315347"/>
    <lineage>
        <taxon>Eukaryota</taxon>
        <taxon>Viridiplantae</taxon>
        <taxon>Streptophyta</taxon>
        <taxon>Embryophyta</taxon>
        <taxon>Tracheophyta</taxon>
        <taxon>Spermatophyta</taxon>
        <taxon>Magnoliopsida</taxon>
        <taxon>eudicotyledons</taxon>
        <taxon>Gunneridae</taxon>
        <taxon>Pentapetalae</taxon>
        <taxon>asterids</taxon>
        <taxon>lamiids</taxon>
        <taxon>Solanales</taxon>
        <taxon>Solanaceae</taxon>
        <taxon>Solanoideae</taxon>
        <taxon>Solaneae</taxon>
        <taxon>Solanum</taxon>
    </lineage>
</organism>